<gene>
    <name evidence="12" type="ORF">EDC38_2953</name>
</gene>
<feature type="domain" description="T-SNARE coiled-coil homology" evidence="10">
    <location>
        <begin position="317"/>
        <end position="379"/>
    </location>
</feature>
<keyword evidence="8" id="KW-1133">Transmembrane helix</keyword>
<dbReference type="EMBL" id="RJUK01000003">
    <property type="protein sequence ID" value="ROQ17981.1"/>
    <property type="molecule type" value="Genomic_DNA"/>
</dbReference>
<keyword evidence="2" id="KW-0997">Cell inner membrane</keyword>
<keyword evidence="8" id="KW-0472">Membrane</keyword>
<dbReference type="PANTHER" id="PTHR32089:SF112">
    <property type="entry name" value="LYSOZYME-LIKE PROTEIN-RELATED"/>
    <property type="match status" value="1"/>
</dbReference>
<feature type="domain" description="Methyl-accepting transducer" evidence="9">
    <location>
        <begin position="130"/>
        <end position="366"/>
    </location>
</feature>
<evidence type="ECO:0000256" key="8">
    <source>
        <dbReference type="SAM" id="Phobius"/>
    </source>
</evidence>
<sequence length="402" mass="43398">MRNQLAFALNALMRALGFKSINAQFAVSFLVIISLAMTSAVLSYRSNPSSLIPLLNTGIVVVALITHQLGLTWLVQQVTLLRKHLNKMSAGDFASPITEEASDNEVGQMFSAYNTVIRQVGDLTRGIQQLSGTIVTQMETLEQAAANTEQSSQSQSRELEQAASAMNEMSASVGEVASHASDAAAQADDANREVGRTHGVVRNTHRTFDELNTTMSDTVGIMQELDRNSQEIGKVLTVITGIAEQTNLLALNAAIEAARAGEQGRGFAVVADEVRTLAQRTQQSTADIQEIIERLQKQSNRAVTSMASSTEKAHASAEQISEANQALEHVVEAIDRIQEMSTLIATAAQEQSQVAQEIDQNITNISRVADESTRTSGELRNSARHLQKDTQSLGQQLAALKV</sequence>
<dbReference type="PROSITE" id="PS50885">
    <property type="entry name" value="HAMP"/>
    <property type="match status" value="1"/>
</dbReference>
<dbReference type="InterPro" id="IPR000727">
    <property type="entry name" value="T_SNARE_dom"/>
</dbReference>
<dbReference type="GO" id="GO:0006935">
    <property type="term" value="P:chemotaxis"/>
    <property type="evidence" value="ECO:0007669"/>
    <property type="project" value="InterPro"/>
</dbReference>
<evidence type="ECO:0000256" key="2">
    <source>
        <dbReference type="ARBA" id="ARBA00022519"/>
    </source>
</evidence>
<feature type="compositionally biased region" description="Low complexity" evidence="7">
    <location>
        <begin position="177"/>
        <end position="188"/>
    </location>
</feature>
<feature type="domain" description="HAMP" evidence="11">
    <location>
        <begin position="72"/>
        <end position="125"/>
    </location>
</feature>
<reference evidence="12 13" key="1">
    <citation type="submission" date="2018-11" db="EMBL/GenBank/DDBJ databases">
        <title>Genomic Encyclopedia of Type Strains, Phase IV (KMG-IV): sequencing the most valuable type-strain genomes for metagenomic binning, comparative biology and taxonomic classification.</title>
        <authorList>
            <person name="Goeker M."/>
        </authorList>
    </citation>
    <scope>NUCLEOTIDE SEQUENCE [LARGE SCALE GENOMIC DNA]</scope>
    <source>
        <strain evidence="12 13">DSM 16974</strain>
    </source>
</reference>
<dbReference type="RefSeq" id="WP_170162953.1">
    <property type="nucleotide sequence ID" value="NZ_RJUK01000003.1"/>
</dbReference>
<dbReference type="CDD" id="cd11386">
    <property type="entry name" value="MCP_signal"/>
    <property type="match status" value="1"/>
</dbReference>
<evidence type="ECO:0000256" key="3">
    <source>
        <dbReference type="ARBA" id="ARBA00023224"/>
    </source>
</evidence>
<dbReference type="Proteomes" id="UP000273643">
    <property type="component" value="Unassembled WGS sequence"/>
</dbReference>
<evidence type="ECO:0000259" key="10">
    <source>
        <dbReference type="PROSITE" id="PS50192"/>
    </source>
</evidence>
<dbReference type="SMART" id="SM00304">
    <property type="entry name" value="HAMP"/>
    <property type="match status" value="2"/>
</dbReference>
<feature type="region of interest" description="Disordered" evidence="7">
    <location>
        <begin position="369"/>
        <end position="390"/>
    </location>
</feature>
<feature type="transmembrane region" description="Helical" evidence="8">
    <location>
        <begin position="21"/>
        <end position="42"/>
    </location>
</feature>
<proteinExistence type="inferred from homology"/>
<dbReference type="PRINTS" id="PR00260">
    <property type="entry name" value="CHEMTRNSDUCR"/>
</dbReference>
<evidence type="ECO:0000256" key="7">
    <source>
        <dbReference type="SAM" id="MobiDB-lite"/>
    </source>
</evidence>
<feature type="compositionally biased region" description="Low complexity" evidence="7">
    <location>
        <begin position="149"/>
        <end position="165"/>
    </location>
</feature>
<feature type="coiled-coil region" evidence="6">
    <location>
        <begin position="278"/>
        <end position="340"/>
    </location>
</feature>
<dbReference type="PANTHER" id="PTHR32089">
    <property type="entry name" value="METHYL-ACCEPTING CHEMOTAXIS PROTEIN MCPB"/>
    <property type="match status" value="1"/>
</dbReference>
<evidence type="ECO:0000256" key="4">
    <source>
        <dbReference type="ARBA" id="ARBA00029447"/>
    </source>
</evidence>
<feature type="region of interest" description="Disordered" evidence="7">
    <location>
        <begin position="145"/>
        <end position="199"/>
    </location>
</feature>
<protein>
    <submittedName>
        <fullName evidence="12">Methyl-accepting chemotaxis protein</fullName>
    </submittedName>
</protein>
<name>A0A3N1NRF0_9GAMM</name>
<dbReference type="Pfam" id="PF00015">
    <property type="entry name" value="MCPsignal"/>
    <property type="match status" value="1"/>
</dbReference>
<evidence type="ECO:0000259" key="11">
    <source>
        <dbReference type="PROSITE" id="PS50885"/>
    </source>
</evidence>
<dbReference type="InterPro" id="IPR004089">
    <property type="entry name" value="MCPsignal_dom"/>
</dbReference>
<dbReference type="Gene3D" id="1.10.287.950">
    <property type="entry name" value="Methyl-accepting chemotaxis protein"/>
    <property type="match status" value="1"/>
</dbReference>
<keyword evidence="13" id="KW-1185">Reference proteome</keyword>
<dbReference type="PROSITE" id="PS50192">
    <property type="entry name" value="T_SNARE"/>
    <property type="match status" value="1"/>
</dbReference>
<dbReference type="GO" id="GO:0004888">
    <property type="term" value="F:transmembrane signaling receptor activity"/>
    <property type="evidence" value="ECO:0007669"/>
    <property type="project" value="InterPro"/>
</dbReference>
<keyword evidence="2" id="KW-1003">Cell membrane</keyword>
<comment type="caution">
    <text evidence="12">The sequence shown here is derived from an EMBL/GenBank/DDBJ whole genome shotgun (WGS) entry which is preliminary data.</text>
</comment>
<evidence type="ECO:0000313" key="13">
    <source>
        <dbReference type="Proteomes" id="UP000273643"/>
    </source>
</evidence>
<feature type="transmembrane region" description="Helical" evidence="8">
    <location>
        <begin position="54"/>
        <end position="75"/>
    </location>
</feature>
<dbReference type="GO" id="GO:0005886">
    <property type="term" value="C:plasma membrane"/>
    <property type="evidence" value="ECO:0007669"/>
    <property type="project" value="UniProtKB-SubCell"/>
</dbReference>
<dbReference type="SMART" id="SM00283">
    <property type="entry name" value="MA"/>
    <property type="match status" value="1"/>
</dbReference>
<keyword evidence="3 5" id="KW-0807">Transducer</keyword>
<comment type="subcellular location">
    <subcellularLocation>
        <location evidence="1">Cell inner membrane</location>
        <topology evidence="1">Multi-pass membrane protein</topology>
    </subcellularLocation>
</comment>
<dbReference type="PROSITE" id="PS50111">
    <property type="entry name" value="CHEMOTAXIS_TRANSDUC_2"/>
    <property type="match status" value="1"/>
</dbReference>
<dbReference type="Pfam" id="PF00672">
    <property type="entry name" value="HAMP"/>
    <property type="match status" value="1"/>
</dbReference>
<organism evidence="12 13">
    <name type="scientific">Marinimicrobium koreense</name>
    <dbReference type="NCBI Taxonomy" id="306545"/>
    <lineage>
        <taxon>Bacteria</taxon>
        <taxon>Pseudomonadati</taxon>
        <taxon>Pseudomonadota</taxon>
        <taxon>Gammaproteobacteria</taxon>
        <taxon>Cellvibrionales</taxon>
        <taxon>Cellvibrionaceae</taxon>
        <taxon>Marinimicrobium</taxon>
    </lineage>
</organism>
<dbReference type="InterPro" id="IPR003660">
    <property type="entry name" value="HAMP_dom"/>
</dbReference>
<evidence type="ECO:0000256" key="6">
    <source>
        <dbReference type="SAM" id="Coils"/>
    </source>
</evidence>
<evidence type="ECO:0000259" key="9">
    <source>
        <dbReference type="PROSITE" id="PS50111"/>
    </source>
</evidence>
<dbReference type="GO" id="GO:0007165">
    <property type="term" value="P:signal transduction"/>
    <property type="evidence" value="ECO:0007669"/>
    <property type="project" value="UniProtKB-KW"/>
</dbReference>
<evidence type="ECO:0000313" key="12">
    <source>
        <dbReference type="EMBL" id="ROQ17981.1"/>
    </source>
</evidence>
<accession>A0A3N1NRF0</accession>
<keyword evidence="6" id="KW-0175">Coiled coil</keyword>
<dbReference type="AlphaFoldDB" id="A0A3N1NRF0"/>
<dbReference type="InterPro" id="IPR004090">
    <property type="entry name" value="Chemotax_Me-accpt_rcpt"/>
</dbReference>
<evidence type="ECO:0000256" key="1">
    <source>
        <dbReference type="ARBA" id="ARBA00004429"/>
    </source>
</evidence>
<keyword evidence="8" id="KW-0812">Transmembrane</keyword>
<comment type="similarity">
    <text evidence="4">Belongs to the methyl-accepting chemotaxis (MCP) protein family.</text>
</comment>
<evidence type="ECO:0000256" key="5">
    <source>
        <dbReference type="PROSITE-ProRule" id="PRU00284"/>
    </source>
</evidence>
<dbReference type="FunFam" id="1.10.287.950:FF:000001">
    <property type="entry name" value="Methyl-accepting chemotaxis sensory transducer"/>
    <property type="match status" value="1"/>
</dbReference>
<dbReference type="SUPFAM" id="SSF58104">
    <property type="entry name" value="Methyl-accepting chemotaxis protein (MCP) signaling domain"/>
    <property type="match status" value="1"/>
</dbReference>